<dbReference type="GO" id="GO:0005886">
    <property type="term" value="C:plasma membrane"/>
    <property type="evidence" value="ECO:0007669"/>
    <property type="project" value="TreeGrafter"/>
</dbReference>
<reference evidence="3" key="2">
    <citation type="submission" date="2025-09" db="UniProtKB">
        <authorList>
            <consortium name="Ensembl"/>
        </authorList>
    </citation>
    <scope>IDENTIFICATION</scope>
</reference>
<evidence type="ECO:0000313" key="3">
    <source>
        <dbReference type="Ensembl" id="ENSCLMP00005050251.1"/>
    </source>
</evidence>
<dbReference type="InterPro" id="IPR011989">
    <property type="entry name" value="ARM-like"/>
</dbReference>
<proteinExistence type="predicted"/>
<protein>
    <submittedName>
        <fullName evidence="3">Uncharacterized protein</fullName>
    </submittedName>
</protein>
<dbReference type="GO" id="GO:0060997">
    <property type="term" value="P:dendritic spine morphogenesis"/>
    <property type="evidence" value="ECO:0007669"/>
    <property type="project" value="TreeGrafter"/>
</dbReference>
<dbReference type="GO" id="GO:0005634">
    <property type="term" value="C:nucleus"/>
    <property type="evidence" value="ECO:0007669"/>
    <property type="project" value="TreeGrafter"/>
</dbReference>
<dbReference type="PANTHER" id="PTHR10372:SF9">
    <property type="entry name" value="CATENIN DELTA-2"/>
    <property type="match status" value="1"/>
</dbReference>
<dbReference type="GO" id="GO:0014069">
    <property type="term" value="C:postsynaptic density"/>
    <property type="evidence" value="ECO:0007669"/>
    <property type="project" value="TreeGrafter"/>
</dbReference>
<feature type="region of interest" description="Disordered" evidence="2">
    <location>
        <begin position="54"/>
        <end position="93"/>
    </location>
</feature>
<feature type="compositionally biased region" description="Polar residues" evidence="2">
    <location>
        <begin position="64"/>
        <end position="78"/>
    </location>
</feature>
<organism evidence="3 4">
    <name type="scientific">Cyclopterus lumpus</name>
    <name type="common">Lumpsucker</name>
    <dbReference type="NCBI Taxonomy" id="8103"/>
    <lineage>
        <taxon>Eukaryota</taxon>
        <taxon>Metazoa</taxon>
        <taxon>Chordata</taxon>
        <taxon>Craniata</taxon>
        <taxon>Vertebrata</taxon>
        <taxon>Euteleostomi</taxon>
        <taxon>Actinopterygii</taxon>
        <taxon>Neopterygii</taxon>
        <taxon>Teleostei</taxon>
        <taxon>Neoteleostei</taxon>
        <taxon>Acanthomorphata</taxon>
        <taxon>Eupercaria</taxon>
        <taxon>Perciformes</taxon>
        <taxon>Cottioidei</taxon>
        <taxon>Cottales</taxon>
        <taxon>Cyclopteridae</taxon>
        <taxon>Cyclopterus</taxon>
    </lineage>
</organism>
<dbReference type="PANTHER" id="PTHR10372">
    <property type="entry name" value="PLAKOPHILLIN-RELATED"/>
    <property type="match status" value="1"/>
</dbReference>
<dbReference type="AlphaFoldDB" id="A0A8C3B0U8"/>
<dbReference type="GO" id="GO:0098609">
    <property type="term" value="P:cell-cell adhesion"/>
    <property type="evidence" value="ECO:0007669"/>
    <property type="project" value="InterPro"/>
</dbReference>
<keyword evidence="1" id="KW-0677">Repeat</keyword>
<name>A0A8C3B0U8_CYCLU</name>
<sequence>MALDIRNKELIGKVHSPKVVKAASQVLNSMWQYRDLRSLYKKDGYSQYHFVGSSSTIERDRQRPYSSSRTPSISPVRTSPNNRSASAPASPREMVVLKERKADYESTGNASYHGNKGEHISRKDAMMGQISSGSSTLHRGAYVSPTDDLKYNQISSQGLPSEPYSPLQNPPPPESVNYEDQAFYENQVHAGVRAPHGDLNMHLQGLKSTGNYVDF</sequence>
<evidence type="ECO:0000256" key="1">
    <source>
        <dbReference type="ARBA" id="ARBA00022737"/>
    </source>
</evidence>
<dbReference type="GeneTree" id="ENSGT00940000154952"/>
<evidence type="ECO:0000313" key="4">
    <source>
        <dbReference type="Proteomes" id="UP000694565"/>
    </source>
</evidence>
<dbReference type="InterPro" id="IPR028435">
    <property type="entry name" value="Plakophilin/d_Catenin"/>
</dbReference>
<reference evidence="3" key="1">
    <citation type="submission" date="2025-08" db="UniProtKB">
        <authorList>
            <consortium name="Ensembl"/>
        </authorList>
    </citation>
    <scope>IDENTIFICATION</scope>
</reference>
<feature type="region of interest" description="Disordered" evidence="2">
    <location>
        <begin position="151"/>
        <end position="179"/>
    </location>
</feature>
<dbReference type="Gene3D" id="1.25.10.10">
    <property type="entry name" value="Leucine-rich Repeat Variant"/>
    <property type="match status" value="1"/>
</dbReference>
<keyword evidence="4" id="KW-1185">Reference proteome</keyword>
<dbReference type="Ensembl" id="ENSCLMT00005051908.1">
    <property type="protein sequence ID" value="ENSCLMP00005050251.1"/>
    <property type="gene ID" value="ENSCLMG00005022831.1"/>
</dbReference>
<accession>A0A8C3B0U8</accession>
<dbReference type="GO" id="GO:0005737">
    <property type="term" value="C:cytoplasm"/>
    <property type="evidence" value="ECO:0007669"/>
    <property type="project" value="TreeGrafter"/>
</dbReference>
<evidence type="ECO:0000256" key="2">
    <source>
        <dbReference type="SAM" id="MobiDB-lite"/>
    </source>
</evidence>
<feature type="compositionally biased region" description="Low complexity" evidence="2">
    <location>
        <begin position="79"/>
        <end position="92"/>
    </location>
</feature>
<dbReference type="Proteomes" id="UP000694565">
    <property type="component" value="Unplaced"/>
</dbReference>
<dbReference type="GO" id="GO:0005912">
    <property type="term" value="C:adherens junction"/>
    <property type="evidence" value="ECO:0007669"/>
    <property type="project" value="TreeGrafter"/>
</dbReference>